<protein>
    <submittedName>
        <fullName evidence="1">Uncharacterized protein</fullName>
    </submittedName>
</protein>
<dbReference type="OrthoDB" id="6199221at2"/>
<name>A0A1Y0IJ84_9GAMM</name>
<dbReference type="EMBL" id="CP021425">
    <property type="protein sequence ID" value="ARU59493.1"/>
    <property type="molecule type" value="Genomic_DNA"/>
</dbReference>
<organism evidence="1 2">
    <name type="scientific">Oleiphilus messinensis</name>
    <dbReference type="NCBI Taxonomy" id="141451"/>
    <lineage>
        <taxon>Bacteria</taxon>
        <taxon>Pseudomonadati</taxon>
        <taxon>Pseudomonadota</taxon>
        <taxon>Gammaproteobacteria</taxon>
        <taxon>Oceanospirillales</taxon>
        <taxon>Oleiphilaceae</taxon>
        <taxon>Oleiphilus</taxon>
    </lineage>
</organism>
<gene>
    <name evidence="1" type="ORF">OLMES_5513</name>
</gene>
<proteinExistence type="predicted"/>
<keyword evidence="2" id="KW-1185">Reference proteome</keyword>
<dbReference type="Proteomes" id="UP000196027">
    <property type="component" value="Chromosome"/>
</dbReference>
<accession>A0A1Y0IJ84</accession>
<evidence type="ECO:0000313" key="1">
    <source>
        <dbReference type="EMBL" id="ARU59493.1"/>
    </source>
</evidence>
<reference evidence="1 2" key="1">
    <citation type="submission" date="2017-05" db="EMBL/GenBank/DDBJ databases">
        <title>Genomic insights into alkan degradation activity of Oleiphilus messinensis.</title>
        <authorList>
            <person name="Kozyavkin S.A."/>
            <person name="Slesarev A.I."/>
            <person name="Golyshin P.N."/>
            <person name="Korzhenkov A."/>
            <person name="Golyshina O.N."/>
            <person name="Toshchakov S.V."/>
        </authorList>
    </citation>
    <scope>NUCLEOTIDE SEQUENCE [LARGE SCALE GENOMIC DNA]</scope>
    <source>
        <strain evidence="1 2">ME102</strain>
    </source>
</reference>
<dbReference type="RefSeq" id="WP_087464160.1">
    <property type="nucleotide sequence ID" value="NZ_CP021425.1"/>
</dbReference>
<dbReference type="KEGG" id="ome:OLMES_5513"/>
<dbReference type="AlphaFoldDB" id="A0A1Y0IJ84"/>
<evidence type="ECO:0000313" key="2">
    <source>
        <dbReference type="Proteomes" id="UP000196027"/>
    </source>
</evidence>
<sequence>MGKPTEDELKQALTKAAELREQGQDSDFVAKSLLSLNYRHNKALHVITQVKRYLHSGSSATEHARLTKLIEEFETVESGPHDQIGLL</sequence>